<feature type="compositionally biased region" description="Basic and acidic residues" evidence="1">
    <location>
        <begin position="168"/>
        <end position="180"/>
    </location>
</feature>
<name>A0A4U0UB12_9PEZI</name>
<dbReference type="AlphaFoldDB" id="A0A4U0UB12"/>
<protein>
    <submittedName>
        <fullName evidence="2">Uncharacterized protein</fullName>
    </submittedName>
</protein>
<evidence type="ECO:0000313" key="3">
    <source>
        <dbReference type="Proteomes" id="UP000308549"/>
    </source>
</evidence>
<feature type="compositionally biased region" description="Polar residues" evidence="1">
    <location>
        <begin position="17"/>
        <end position="27"/>
    </location>
</feature>
<dbReference type="Proteomes" id="UP000308549">
    <property type="component" value="Unassembled WGS sequence"/>
</dbReference>
<sequence length="180" mass="20078">MQHALKHKLTLVQNSMASASVESTGAPSTPRKAVGFRAPQPTTPFDETRDDDPWELFPELDYPNSALRDDTRSYQAQIVAALVAEKAMAKNERRPNSTIDLAARQELAQRRLRCGPFEYLRIPTRPRGQASVPSESTDEQAHQDEPLSLSPVRGSPMKVDTPSYKPGLRREQETKPKVGD</sequence>
<dbReference type="OrthoDB" id="3883709at2759"/>
<reference evidence="2 3" key="1">
    <citation type="submission" date="2017-03" db="EMBL/GenBank/DDBJ databases">
        <title>Genomes of endolithic fungi from Antarctica.</title>
        <authorList>
            <person name="Coleine C."/>
            <person name="Masonjones S."/>
            <person name="Stajich J.E."/>
        </authorList>
    </citation>
    <scope>NUCLEOTIDE SEQUENCE [LARGE SCALE GENOMIC DNA]</scope>
    <source>
        <strain evidence="2 3">CCFEE 6315</strain>
    </source>
</reference>
<keyword evidence="3" id="KW-1185">Reference proteome</keyword>
<proteinExistence type="predicted"/>
<gene>
    <name evidence="2" type="ORF">B0A50_01616</name>
</gene>
<evidence type="ECO:0000256" key="1">
    <source>
        <dbReference type="SAM" id="MobiDB-lite"/>
    </source>
</evidence>
<evidence type="ECO:0000313" key="2">
    <source>
        <dbReference type="EMBL" id="TKA32508.1"/>
    </source>
</evidence>
<accession>A0A4U0UB12</accession>
<feature type="region of interest" description="Disordered" evidence="1">
    <location>
        <begin position="119"/>
        <end position="180"/>
    </location>
</feature>
<organism evidence="2 3">
    <name type="scientific">Salinomyces thailandicus</name>
    <dbReference type="NCBI Taxonomy" id="706561"/>
    <lineage>
        <taxon>Eukaryota</taxon>
        <taxon>Fungi</taxon>
        <taxon>Dikarya</taxon>
        <taxon>Ascomycota</taxon>
        <taxon>Pezizomycotina</taxon>
        <taxon>Dothideomycetes</taxon>
        <taxon>Dothideomycetidae</taxon>
        <taxon>Mycosphaerellales</taxon>
        <taxon>Teratosphaeriaceae</taxon>
        <taxon>Salinomyces</taxon>
    </lineage>
</organism>
<comment type="caution">
    <text evidence="2">The sequence shown here is derived from an EMBL/GenBank/DDBJ whole genome shotgun (WGS) entry which is preliminary data.</text>
</comment>
<feature type="region of interest" description="Disordered" evidence="1">
    <location>
        <begin position="17"/>
        <end position="54"/>
    </location>
</feature>
<dbReference type="EMBL" id="NAJL01000005">
    <property type="protein sequence ID" value="TKA32508.1"/>
    <property type="molecule type" value="Genomic_DNA"/>
</dbReference>